<dbReference type="PANTHER" id="PTHR11557:SF0">
    <property type="entry name" value="PORPHOBILINOGEN DEAMINASE"/>
    <property type="match status" value="1"/>
</dbReference>
<dbReference type="GO" id="GO:0006783">
    <property type="term" value="P:heme biosynthetic process"/>
    <property type="evidence" value="ECO:0007669"/>
    <property type="project" value="UniProtKB-KW"/>
</dbReference>
<keyword evidence="5" id="KW-0350">Heme biosynthesis</keyword>
<evidence type="ECO:0000256" key="2">
    <source>
        <dbReference type="ARBA" id="ARBA00005638"/>
    </source>
</evidence>
<dbReference type="GO" id="GO:0005737">
    <property type="term" value="C:cytoplasm"/>
    <property type="evidence" value="ECO:0007669"/>
    <property type="project" value="TreeGrafter"/>
</dbReference>
<accession>A0A8H5H6E1</accession>
<dbReference type="OrthoDB" id="564646at2759"/>
<evidence type="ECO:0000256" key="5">
    <source>
        <dbReference type="ARBA" id="ARBA00023133"/>
    </source>
</evidence>
<dbReference type="PIRSF" id="PIRSF001438">
    <property type="entry name" value="4pyrrol_synth_OHMeBilane_synth"/>
    <property type="match status" value="1"/>
</dbReference>
<evidence type="ECO:0000259" key="9">
    <source>
        <dbReference type="Pfam" id="PF01379"/>
    </source>
</evidence>
<comment type="pathway">
    <text evidence="7">Porphyrin-containing compound metabolism.</text>
</comment>
<evidence type="ECO:0000256" key="3">
    <source>
        <dbReference type="ARBA" id="ARBA00012655"/>
    </source>
</evidence>
<dbReference type="InterPro" id="IPR022418">
    <property type="entry name" value="Porphobilinogen_deaminase_C"/>
</dbReference>
<dbReference type="InterPro" id="IPR000860">
    <property type="entry name" value="HemC"/>
</dbReference>
<evidence type="ECO:0000256" key="1">
    <source>
        <dbReference type="ARBA" id="ARBA00001916"/>
    </source>
</evidence>
<sequence length="365" mass="39219">MASTQDSRAVSSSRKFTLASRASQLAQIQTNIVLASLQALYSPPAESDRDHRGPTFATSFMATAGDKNQSQALYLLGGKAFWTKELEVVLKEGAADMIIHSLKDVPTTLPEGCSIGAILKREDPVDSLVVKSGKPWKSLEELPQGSVVGTSSVRRVAQLKRNFPTLKFLDVRGNLNTRLAKLDAPDGPYAALILAKAGLVRLGMGDRITSDLRPPTLYHAVSQGALGVEIRDDDAEALALCRQITHWETEWLCLAERACLRVLEGGCSVPIGVASKLDVEAGEVKAGTLTLTGCVTAIAGDLHVEHTLQVRVASAEEAEEVGRRLARILSESGAKKILDDINEDRDRRVVAAEQADKEATEATAM</sequence>
<dbReference type="Gene3D" id="3.40.190.10">
    <property type="entry name" value="Periplasmic binding protein-like II"/>
    <property type="match status" value="2"/>
</dbReference>
<dbReference type="NCBIfam" id="TIGR00212">
    <property type="entry name" value="hemC"/>
    <property type="match status" value="1"/>
</dbReference>
<dbReference type="PANTHER" id="PTHR11557">
    <property type="entry name" value="PORPHOBILINOGEN DEAMINASE"/>
    <property type="match status" value="1"/>
</dbReference>
<evidence type="ECO:0000313" key="11">
    <source>
        <dbReference type="EMBL" id="KAF5377250.1"/>
    </source>
</evidence>
<evidence type="ECO:0000256" key="8">
    <source>
        <dbReference type="ARBA" id="ARBA00030685"/>
    </source>
</evidence>
<gene>
    <name evidence="11" type="ORF">D9615_006402</name>
</gene>
<dbReference type="FunFam" id="3.40.190.10:FF:000005">
    <property type="entry name" value="Porphobilinogen deaminase"/>
    <property type="match status" value="1"/>
</dbReference>
<keyword evidence="4" id="KW-0808">Transferase</keyword>
<feature type="domain" description="Porphobilinogen deaminase N-terminal" evidence="9">
    <location>
        <begin position="17"/>
        <end position="237"/>
    </location>
</feature>
<dbReference type="EC" id="2.5.1.61" evidence="3"/>
<dbReference type="GO" id="GO:0004418">
    <property type="term" value="F:hydroxymethylbilane synthase activity"/>
    <property type="evidence" value="ECO:0007669"/>
    <property type="project" value="UniProtKB-EC"/>
</dbReference>
<organism evidence="11 12">
    <name type="scientific">Tricholomella constricta</name>
    <dbReference type="NCBI Taxonomy" id="117010"/>
    <lineage>
        <taxon>Eukaryota</taxon>
        <taxon>Fungi</taxon>
        <taxon>Dikarya</taxon>
        <taxon>Basidiomycota</taxon>
        <taxon>Agaricomycotina</taxon>
        <taxon>Agaricomycetes</taxon>
        <taxon>Agaricomycetidae</taxon>
        <taxon>Agaricales</taxon>
        <taxon>Tricholomatineae</taxon>
        <taxon>Lyophyllaceae</taxon>
        <taxon>Tricholomella</taxon>
    </lineage>
</organism>
<dbReference type="Pfam" id="PF03900">
    <property type="entry name" value="Porphobil_deamC"/>
    <property type="match status" value="1"/>
</dbReference>
<dbReference type="SUPFAM" id="SSF53850">
    <property type="entry name" value="Periplasmic binding protein-like II"/>
    <property type="match status" value="1"/>
</dbReference>
<dbReference type="Proteomes" id="UP000565441">
    <property type="component" value="Unassembled WGS sequence"/>
</dbReference>
<dbReference type="SUPFAM" id="SSF54782">
    <property type="entry name" value="Porphobilinogen deaminase (hydroxymethylbilane synthase), C-terminal domain"/>
    <property type="match status" value="1"/>
</dbReference>
<protein>
    <recommendedName>
        <fullName evidence="3">hydroxymethylbilane synthase</fullName>
        <ecNumber evidence="3">2.5.1.61</ecNumber>
    </recommendedName>
    <alternativeName>
        <fullName evidence="8">Pre-uroporphyrinogen synthase</fullName>
    </alternativeName>
</protein>
<proteinExistence type="inferred from homology"/>
<comment type="cofactor">
    <cofactor evidence="1">
        <name>dipyrromethane</name>
        <dbReference type="ChEBI" id="CHEBI:60342"/>
    </cofactor>
</comment>
<dbReference type="PRINTS" id="PR00151">
    <property type="entry name" value="PORPHBDMNASE"/>
</dbReference>
<dbReference type="Gene3D" id="3.30.160.40">
    <property type="entry name" value="Porphobilinogen deaminase, C-terminal domain"/>
    <property type="match status" value="1"/>
</dbReference>
<dbReference type="InterPro" id="IPR036803">
    <property type="entry name" value="Porphobilinogen_deaminase_C_sf"/>
</dbReference>
<evidence type="ECO:0000259" key="10">
    <source>
        <dbReference type="Pfam" id="PF03900"/>
    </source>
</evidence>
<dbReference type="InterPro" id="IPR022417">
    <property type="entry name" value="Porphobilin_deaminase_N"/>
</dbReference>
<dbReference type="EMBL" id="JAACJP010000024">
    <property type="protein sequence ID" value="KAF5377250.1"/>
    <property type="molecule type" value="Genomic_DNA"/>
</dbReference>
<comment type="caution">
    <text evidence="11">The sequence shown here is derived from an EMBL/GenBank/DDBJ whole genome shotgun (WGS) entry which is preliminary data.</text>
</comment>
<keyword evidence="12" id="KW-1185">Reference proteome</keyword>
<feature type="domain" description="Porphobilinogen deaminase C-terminal" evidence="10">
    <location>
        <begin position="253"/>
        <end position="328"/>
    </location>
</feature>
<keyword evidence="6" id="KW-0627">Porphyrin biosynthesis</keyword>
<evidence type="ECO:0000256" key="4">
    <source>
        <dbReference type="ARBA" id="ARBA00022679"/>
    </source>
</evidence>
<evidence type="ECO:0000256" key="6">
    <source>
        <dbReference type="ARBA" id="ARBA00023244"/>
    </source>
</evidence>
<dbReference type="CDD" id="cd13645">
    <property type="entry name" value="PBP2_HuPBGD_like"/>
    <property type="match status" value="1"/>
</dbReference>
<reference evidence="11 12" key="1">
    <citation type="journal article" date="2020" name="ISME J.">
        <title>Uncovering the hidden diversity of litter-decomposition mechanisms in mushroom-forming fungi.</title>
        <authorList>
            <person name="Floudas D."/>
            <person name="Bentzer J."/>
            <person name="Ahren D."/>
            <person name="Johansson T."/>
            <person name="Persson P."/>
            <person name="Tunlid A."/>
        </authorList>
    </citation>
    <scope>NUCLEOTIDE SEQUENCE [LARGE SCALE GENOMIC DNA]</scope>
    <source>
        <strain evidence="11 12">CBS 661.87</strain>
    </source>
</reference>
<dbReference type="Pfam" id="PF01379">
    <property type="entry name" value="Porphobil_deam"/>
    <property type="match status" value="1"/>
</dbReference>
<comment type="similarity">
    <text evidence="2">Belongs to the HMBS family.</text>
</comment>
<name>A0A8H5H6E1_9AGAR</name>
<evidence type="ECO:0000313" key="12">
    <source>
        <dbReference type="Proteomes" id="UP000565441"/>
    </source>
</evidence>
<evidence type="ECO:0000256" key="7">
    <source>
        <dbReference type="ARBA" id="ARBA00023444"/>
    </source>
</evidence>
<dbReference type="AlphaFoldDB" id="A0A8H5H6E1"/>